<feature type="site" description="Important for induction of apoptosis" evidence="7">
    <location>
        <position position="535"/>
    </location>
</feature>
<accession>A0A085NQ90</accession>
<dbReference type="Proteomes" id="UP000030758">
    <property type="component" value="Unassembled WGS sequence"/>
</dbReference>
<feature type="binding site" evidence="6">
    <location>
        <position position="448"/>
    </location>
    <ligand>
        <name>substrate</name>
    </ligand>
</feature>
<dbReference type="Gene3D" id="3.30.428.10">
    <property type="entry name" value="HIT-like"/>
    <property type="match status" value="1"/>
</dbReference>
<dbReference type="EMBL" id="KL367481">
    <property type="protein sequence ID" value="KFD71636.1"/>
    <property type="molecule type" value="Genomic_DNA"/>
</dbReference>
<name>A0A085NQ90_9BILA</name>
<dbReference type="Pfam" id="PF01230">
    <property type="entry name" value="HIT"/>
    <property type="match status" value="1"/>
</dbReference>
<dbReference type="InterPro" id="IPR036265">
    <property type="entry name" value="HIT-like_sf"/>
</dbReference>
<dbReference type="InterPro" id="IPR019808">
    <property type="entry name" value="Histidine_triad_CS"/>
</dbReference>
<feature type="binding site" evidence="6">
    <location>
        <position position="519"/>
    </location>
    <ligand>
        <name>substrate</name>
    </ligand>
</feature>
<comment type="catalytic activity">
    <reaction evidence="4">
        <text>P(1),P(3)-bis(5'-adenosyl) triphosphate + H2O = AMP + ADP + 2 H(+)</text>
        <dbReference type="Rhea" id="RHEA:13893"/>
        <dbReference type="ChEBI" id="CHEBI:15377"/>
        <dbReference type="ChEBI" id="CHEBI:15378"/>
        <dbReference type="ChEBI" id="CHEBI:58529"/>
        <dbReference type="ChEBI" id="CHEBI:456215"/>
        <dbReference type="ChEBI" id="CHEBI:456216"/>
        <dbReference type="EC" id="3.6.1.29"/>
    </reaction>
</comment>
<feature type="transmembrane region" description="Helical" evidence="9">
    <location>
        <begin position="105"/>
        <end position="128"/>
    </location>
</feature>
<evidence type="ECO:0000256" key="3">
    <source>
        <dbReference type="ARBA" id="ARBA00022801"/>
    </source>
</evidence>
<evidence type="ECO:0000256" key="6">
    <source>
        <dbReference type="PIRSR" id="PIRSR639383-2"/>
    </source>
</evidence>
<evidence type="ECO:0000259" key="11">
    <source>
        <dbReference type="PROSITE" id="PS51084"/>
    </source>
</evidence>
<protein>
    <recommendedName>
        <fullName evidence="1">bis(5'-adenosyl)-triphosphatase</fullName>
        <ecNumber evidence="1">3.6.1.29</ecNumber>
    </recommendedName>
</protein>
<dbReference type="GO" id="GO:0006139">
    <property type="term" value="P:nucleobase-containing compound metabolic process"/>
    <property type="evidence" value="ECO:0007669"/>
    <property type="project" value="TreeGrafter"/>
</dbReference>
<organism evidence="12">
    <name type="scientific">Trichuris suis</name>
    <name type="common">pig whipworm</name>
    <dbReference type="NCBI Taxonomy" id="68888"/>
    <lineage>
        <taxon>Eukaryota</taxon>
        <taxon>Metazoa</taxon>
        <taxon>Ecdysozoa</taxon>
        <taxon>Nematoda</taxon>
        <taxon>Enoplea</taxon>
        <taxon>Dorylaimia</taxon>
        <taxon>Trichinellida</taxon>
        <taxon>Trichuridae</taxon>
        <taxon>Trichuris</taxon>
    </lineage>
</organism>
<dbReference type="SUPFAM" id="SSF56317">
    <property type="entry name" value="Carbon-nitrogen hydrolase"/>
    <property type="match status" value="1"/>
</dbReference>
<proteinExistence type="predicted"/>
<evidence type="ECO:0000313" key="12">
    <source>
        <dbReference type="EMBL" id="KFD71636.1"/>
    </source>
</evidence>
<dbReference type="Pfam" id="PF00795">
    <property type="entry name" value="CN_hydrolase"/>
    <property type="match status" value="1"/>
</dbReference>
<dbReference type="AlphaFoldDB" id="A0A085NQ90"/>
<dbReference type="CDD" id="cd07572">
    <property type="entry name" value="nit"/>
    <property type="match status" value="1"/>
</dbReference>
<dbReference type="GO" id="GO:0000166">
    <property type="term" value="F:nucleotide binding"/>
    <property type="evidence" value="ECO:0007669"/>
    <property type="project" value="UniProtKB-KW"/>
</dbReference>
<dbReference type="InterPro" id="IPR039383">
    <property type="entry name" value="FHIT"/>
</dbReference>
<evidence type="ECO:0000256" key="4">
    <source>
        <dbReference type="ARBA" id="ARBA00047780"/>
    </source>
</evidence>
<dbReference type="PROSITE" id="PS00892">
    <property type="entry name" value="HIT_1"/>
    <property type="match status" value="1"/>
</dbReference>
<evidence type="ECO:0000259" key="10">
    <source>
        <dbReference type="PROSITE" id="PS50263"/>
    </source>
</evidence>
<dbReference type="PROSITE" id="PS50263">
    <property type="entry name" value="CN_HYDROLASE"/>
    <property type="match status" value="1"/>
</dbReference>
<feature type="domain" description="CN hydrolase" evidence="10">
    <location>
        <begin position="110"/>
        <end position="385"/>
    </location>
</feature>
<feature type="binding site" evidence="6">
    <location>
        <begin position="510"/>
        <end position="513"/>
    </location>
    <ligand>
        <name>substrate</name>
    </ligand>
</feature>
<keyword evidence="3" id="KW-0378">Hydrolase</keyword>
<dbReference type="InterPro" id="IPR045254">
    <property type="entry name" value="Nit1/2_C-N_Hydrolase"/>
</dbReference>
<keyword evidence="9" id="KW-1133">Transmembrane helix</keyword>
<dbReference type="SUPFAM" id="SSF54197">
    <property type="entry name" value="HIT-like"/>
    <property type="match status" value="1"/>
</dbReference>
<dbReference type="PANTHER" id="PTHR23088">
    <property type="entry name" value="NITRILASE-RELATED"/>
    <property type="match status" value="1"/>
</dbReference>
<feature type="binding site" evidence="6">
    <location>
        <position position="504"/>
    </location>
    <ligand>
        <name>substrate</name>
    </ligand>
</feature>
<dbReference type="PANTHER" id="PTHR23088:SF27">
    <property type="entry name" value="DEAMINATED GLUTATHIONE AMIDASE"/>
    <property type="match status" value="1"/>
</dbReference>
<dbReference type="GO" id="GO:0016811">
    <property type="term" value="F:hydrolase activity, acting on carbon-nitrogen (but not peptide) bonds, in linear amides"/>
    <property type="evidence" value="ECO:0007669"/>
    <property type="project" value="InterPro"/>
</dbReference>
<feature type="active site" description="Tele-AMP-histidine intermediate" evidence="5">
    <location>
        <position position="517"/>
    </location>
</feature>
<dbReference type="EC" id="3.6.1.29" evidence="1"/>
<dbReference type="InterPro" id="IPR003010">
    <property type="entry name" value="C-N_Hydrolase"/>
</dbReference>
<evidence type="ECO:0000256" key="5">
    <source>
        <dbReference type="PIRSR" id="PIRSR639383-1"/>
    </source>
</evidence>
<sequence length="584" mass="66481">MWMRRFNFFFVGNSFERFLCRTTPTAVSKRCDCCRQASTILRLGSIARCSAPLYRSNYALNNLLQPRFGAAWRSSNSKEQSLNGNEVDESKLTKYQRFKLAFKRYWYVLLPVHAVTSAMWVGSFYYLVANGFDVVGVLQSVGVSEKIVTALGNAPKAGNIALAFALCKMVFFPECFDYMEMSRRESVENALTEDGEFIGRFRSLAKELDVWVSLGGFHEKCNQDSKRVYNSHLIIDSSGNVVLKYRKLHLFDVDVPNEVSVRESDYTLAGEHIPPPVGTPVGMLSASTCYDLRFPELCRIARQRGAEILCFPSAFMINTGMAHWEVLLRSRAIDYQCYVVAAAQFGKHNEKRSSYGHAMVVDPWGNVVAQCSNTEPSLCFASIDLPFLQTVRKRLPVMDHLRQDLYRTATVCERLDPHLGKESYAFAEKVIPKSCVFYSTRLTYAFVNRKPVVEGHVLVAPQRCVTKLSMLDAEEVADLFMCVQEIERTLEKFYGLSSSTVCLQDGPDAGQTVKHVHVHVLPRRRNDFTENDDVYVALERHDKDPSDNSWRSVEEMSKEAAVFRNLFYQRCGFDGLQERVQLEQ</sequence>
<evidence type="ECO:0000256" key="1">
    <source>
        <dbReference type="ARBA" id="ARBA00012377"/>
    </source>
</evidence>
<reference evidence="12" key="1">
    <citation type="journal article" date="2014" name="Nat. Genet.">
        <title>Genome and transcriptome of the porcine whipworm Trichuris suis.</title>
        <authorList>
            <person name="Jex A.R."/>
            <person name="Nejsum P."/>
            <person name="Schwarz E.M."/>
            <person name="Hu L."/>
            <person name="Young N.D."/>
            <person name="Hall R.S."/>
            <person name="Korhonen P.K."/>
            <person name="Liao S."/>
            <person name="Thamsborg S."/>
            <person name="Xia J."/>
            <person name="Xu P."/>
            <person name="Wang S."/>
            <person name="Scheerlinck J.P."/>
            <person name="Hofmann A."/>
            <person name="Sternberg P.W."/>
            <person name="Wang J."/>
            <person name="Gasser R.B."/>
        </authorList>
    </citation>
    <scope>NUCLEOTIDE SEQUENCE [LARGE SCALE GENOMIC DNA]</scope>
    <source>
        <strain evidence="12">DCEP-RM93F</strain>
    </source>
</reference>
<dbReference type="FunFam" id="3.30.428.10:FF:000011">
    <property type="entry name" value="Fragile histidine triad"/>
    <property type="match status" value="1"/>
</dbReference>
<keyword evidence="9" id="KW-0812">Transmembrane</keyword>
<dbReference type="InterPro" id="IPR036526">
    <property type="entry name" value="C-N_Hydrolase_sf"/>
</dbReference>
<evidence type="ECO:0000256" key="2">
    <source>
        <dbReference type="ARBA" id="ARBA00022741"/>
    </source>
</evidence>
<dbReference type="GO" id="GO:0047710">
    <property type="term" value="F:bis(5'-adenosyl)-triphosphatase activity"/>
    <property type="evidence" value="ECO:0007669"/>
    <property type="project" value="UniProtKB-EC"/>
</dbReference>
<keyword evidence="9" id="KW-0472">Membrane</keyword>
<dbReference type="PROSITE" id="PS51084">
    <property type="entry name" value="HIT_2"/>
    <property type="match status" value="1"/>
</dbReference>
<feature type="short sequence motif" description="Histidine triad motif" evidence="8">
    <location>
        <begin position="515"/>
        <end position="519"/>
    </location>
</feature>
<evidence type="ECO:0000256" key="7">
    <source>
        <dbReference type="PIRSR" id="PIRSR639383-3"/>
    </source>
</evidence>
<gene>
    <name evidence="12" type="ORF">M514_05348</name>
</gene>
<feature type="domain" description="HIT" evidence="11">
    <location>
        <begin position="423"/>
        <end position="530"/>
    </location>
</feature>
<dbReference type="Gene3D" id="3.60.110.10">
    <property type="entry name" value="Carbon-nitrogen hydrolase"/>
    <property type="match status" value="1"/>
</dbReference>
<dbReference type="CDD" id="cd01275">
    <property type="entry name" value="FHIT"/>
    <property type="match status" value="1"/>
</dbReference>
<evidence type="ECO:0000256" key="9">
    <source>
        <dbReference type="SAM" id="Phobius"/>
    </source>
</evidence>
<keyword evidence="2" id="KW-0547">Nucleotide-binding</keyword>
<evidence type="ECO:0000256" key="8">
    <source>
        <dbReference type="PROSITE-ProRule" id="PRU00464"/>
    </source>
</evidence>
<dbReference type="InterPro" id="IPR011146">
    <property type="entry name" value="HIT-like"/>
</dbReference>